<evidence type="ECO:0000256" key="3">
    <source>
        <dbReference type="SAM" id="MobiDB-lite"/>
    </source>
</evidence>
<dbReference type="Gene3D" id="2.130.10.30">
    <property type="entry name" value="Regulator of chromosome condensation 1/beta-lactamase-inhibitor protein II"/>
    <property type="match status" value="1"/>
</dbReference>
<comment type="caution">
    <text evidence="4">The sequence shown here is derived from an EMBL/GenBank/DDBJ whole genome shotgun (WGS) entry which is preliminary data.</text>
</comment>
<dbReference type="PROSITE" id="PS00626">
    <property type="entry name" value="RCC1_2"/>
    <property type="match status" value="1"/>
</dbReference>
<organism evidence="4 5">
    <name type="scientific">Polarella glacialis</name>
    <name type="common">Dinoflagellate</name>
    <dbReference type="NCBI Taxonomy" id="89957"/>
    <lineage>
        <taxon>Eukaryota</taxon>
        <taxon>Sar</taxon>
        <taxon>Alveolata</taxon>
        <taxon>Dinophyceae</taxon>
        <taxon>Suessiales</taxon>
        <taxon>Suessiaceae</taxon>
        <taxon>Polarella</taxon>
    </lineage>
</organism>
<keyword evidence="5" id="KW-1185">Reference proteome</keyword>
<dbReference type="EMBL" id="CAJNNV010028420">
    <property type="protein sequence ID" value="CAE8624555.1"/>
    <property type="molecule type" value="Genomic_DNA"/>
</dbReference>
<keyword evidence="1" id="KW-0677">Repeat</keyword>
<feature type="region of interest" description="Disordered" evidence="3">
    <location>
        <begin position="108"/>
        <end position="130"/>
    </location>
</feature>
<dbReference type="PANTHER" id="PTHR22872">
    <property type="entry name" value="BTK-BINDING PROTEIN-RELATED"/>
    <property type="match status" value="1"/>
</dbReference>
<dbReference type="InterPro" id="IPR000408">
    <property type="entry name" value="Reg_chr_condens"/>
</dbReference>
<dbReference type="OrthoDB" id="293800at2759"/>
<accession>A0A813GE99</accession>
<dbReference type="Pfam" id="PF13540">
    <property type="entry name" value="RCC1_2"/>
    <property type="match status" value="1"/>
</dbReference>
<reference evidence="4" key="1">
    <citation type="submission" date="2021-02" db="EMBL/GenBank/DDBJ databases">
        <authorList>
            <person name="Dougan E. K."/>
            <person name="Rhodes N."/>
            <person name="Thang M."/>
            <person name="Chan C."/>
        </authorList>
    </citation>
    <scope>NUCLEOTIDE SEQUENCE</scope>
</reference>
<name>A0A813GE99_POLGL</name>
<gene>
    <name evidence="4" type="ORF">PGLA1383_LOCUS41668</name>
</gene>
<evidence type="ECO:0000313" key="5">
    <source>
        <dbReference type="Proteomes" id="UP000654075"/>
    </source>
</evidence>
<dbReference type="InterPro" id="IPR009091">
    <property type="entry name" value="RCC1/BLIP-II"/>
</dbReference>
<dbReference type="InterPro" id="IPR051625">
    <property type="entry name" value="Signaling_Regulatory_Domain"/>
</dbReference>
<protein>
    <submittedName>
        <fullName evidence="4">Uncharacterized protein</fullName>
    </submittedName>
</protein>
<evidence type="ECO:0000313" key="4">
    <source>
        <dbReference type="EMBL" id="CAE8624555.1"/>
    </source>
</evidence>
<dbReference type="PROSITE" id="PS50012">
    <property type="entry name" value="RCC1_3"/>
    <property type="match status" value="1"/>
</dbReference>
<feature type="repeat" description="RCC1" evidence="2">
    <location>
        <begin position="17"/>
        <end position="93"/>
    </location>
</feature>
<sequence>VDIACGERHSLLLDDLGRVYSFGENLAGQCGVPEAIGAGHITGSTVPYPRLVPIDAALSGGAEASSSSLHSRQSELGARVFAGRWHSAIVTRDSRLYIWGHPSNRKLGHAGFNPDGTEAGENPSKPRPPGVAVRSALRDAARTPRLVYALLHRRVRVVGLGDECTIIVSGDGGEMPEEADAENILAPPQVQVKVYRDLEVGMDVYPRPGMLQL</sequence>
<dbReference type="Proteomes" id="UP000654075">
    <property type="component" value="Unassembled WGS sequence"/>
</dbReference>
<evidence type="ECO:0000256" key="2">
    <source>
        <dbReference type="PROSITE-ProRule" id="PRU00235"/>
    </source>
</evidence>
<feature type="non-terminal residue" evidence="4">
    <location>
        <position position="1"/>
    </location>
</feature>
<proteinExistence type="predicted"/>
<dbReference type="AlphaFoldDB" id="A0A813GE99"/>
<evidence type="ECO:0000256" key="1">
    <source>
        <dbReference type="ARBA" id="ARBA00022737"/>
    </source>
</evidence>
<dbReference type="SUPFAM" id="SSF50985">
    <property type="entry name" value="RCC1/BLIP-II"/>
    <property type="match status" value="1"/>
</dbReference>